<dbReference type="GO" id="GO:0005737">
    <property type="term" value="C:cytoplasm"/>
    <property type="evidence" value="ECO:0007669"/>
    <property type="project" value="TreeGrafter"/>
</dbReference>
<dbReference type="AlphaFoldDB" id="A0A927N4G6"/>
<keyword evidence="4" id="KW-1185">Reference proteome</keyword>
<dbReference type="Pfam" id="PF04909">
    <property type="entry name" value="Amidohydro_2"/>
    <property type="match status" value="1"/>
</dbReference>
<comment type="caution">
    <text evidence="3">The sequence shown here is derived from an EMBL/GenBank/DDBJ whole genome shotgun (WGS) entry which is preliminary data.</text>
</comment>
<evidence type="ECO:0000259" key="2">
    <source>
        <dbReference type="Pfam" id="PF04909"/>
    </source>
</evidence>
<organism evidence="3 4">
    <name type="scientific">Actinopolymorpha pittospori</name>
    <dbReference type="NCBI Taxonomy" id="648752"/>
    <lineage>
        <taxon>Bacteria</taxon>
        <taxon>Bacillati</taxon>
        <taxon>Actinomycetota</taxon>
        <taxon>Actinomycetes</taxon>
        <taxon>Propionibacteriales</taxon>
        <taxon>Actinopolymorphaceae</taxon>
        <taxon>Actinopolymorpha</taxon>
    </lineage>
</organism>
<dbReference type="EMBL" id="JADBEM010000001">
    <property type="protein sequence ID" value="MBE1612176.1"/>
    <property type="molecule type" value="Genomic_DNA"/>
</dbReference>
<sequence length="334" mass="36309">MRIIDTHAHVIPPGVVAAMRVGDAPDGIALDNVDGTPWVVHRQGYRYPLPAHFHDLTARLAHMDTMGISEAVVSIAPPMFLYWADASEGVDAARLVNDELARMARDSGGRLSALATLPMRDPDAAVAELRRAVGELGLRGAEIGPHVEGVQLDHVALRPVLAAAQELRAPLLLHPYYVGAEPELADFYLTNLLGNPWQTAVCAARLILSGTLDRFPSLDLVLVHGGGHLPYQHGRLDRGHEVRSEAQGCRDLPSSYLRRFHYDSLTHDPRALRFLLELVGADRVVYGTDVPFDMGGGPLAEQLGGYRFDDDVSVCVAHRNADRLFISTGAISHG</sequence>
<dbReference type="InterPro" id="IPR032466">
    <property type="entry name" value="Metal_Hydrolase"/>
</dbReference>
<dbReference type="EC" id="4.1.1.45" evidence="3"/>
<proteinExistence type="predicted"/>
<keyword evidence="1 3" id="KW-0456">Lyase</keyword>
<accession>A0A927N4G6</accession>
<evidence type="ECO:0000256" key="1">
    <source>
        <dbReference type="ARBA" id="ARBA00023239"/>
    </source>
</evidence>
<dbReference type="SUPFAM" id="SSF51556">
    <property type="entry name" value="Metallo-dependent hydrolases"/>
    <property type="match status" value="1"/>
</dbReference>
<dbReference type="GO" id="GO:0016787">
    <property type="term" value="F:hydrolase activity"/>
    <property type="evidence" value="ECO:0007669"/>
    <property type="project" value="InterPro"/>
</dbReference>
<protein>
    <submittedName>
        <fullName evidence="3">Aminocarboxymuconate-semialdehyde decarboxylase</fullName>
        <ecNumber evidence="3">4.1.1.45</ecNumber>
    </submittedName>
</protein>
<dbReference type="PANTHER" id="PTHR21240:SF28">
    <property type="entry name" value="ISO-OROTATE DECARBOXYLASE (EUROFUNG)"/>
    <property type="match status" value="1"/>
</dbReference>
<dbReference type="PANTHER" id="PTHR21240">
    <property type="entry name" value="2-AMINO-3-CARBOXYLMUCONATE-6-SEMIALDEHYDE DECARBOXYLASE"/>
    <property type="match status" value="1"/>
</dbReference>
<dbReference type="GO" id="GO:0001760">
    <property type="term" value="F:aminocarboxymuconate-semialdehyde decarboxylase activity"/>
    <property type="evidence" value="ECO:0007669"/>
    <property type="project" value="UniProtKB-EC"/>
</dbReference>
<dbReference type="Gene3D" id="3.20.20.140">
    <property type="entry name" value="Metal-dependent hydrolases"/>
    <property type="match status" value="1"/>
</dbReference>
<dbReference type="GO" id="GO:0019748">
    <property type="term" value="P:secondary metabolic process"/>
    <property type="evidence" value="ECO:0007669"/>
    <property type="project" value="TreeGrafter"/>
</dbReference>
<name>A0A927N4G6_9ACTN</name>
<feature type="domain" description="Amidohydrolase-related" evidence="2">
    <location>
        <begin position="4"/>
        <end position="325"/>
    </location>
</feature>
<dbReference type="InterPro" id="IPR006680">
    <property type="entry name" value="Amidohydro-rel"/>
</dbReference>
<dbReference type="RefSeq" id="WP_192755272.1">
    <property type="nucleotide sequence ID" value="NZ_BAABJL010000005.1"/>
</dbReference>
<dbReference type="InterPro" id="IPR032465">
    <property type="entry name" value="ACMSD"/>
</dbReference>
<reference evidence="3" key="1">
    <citation type="submission" date="2020-10" db="EMBL/GenBank/DDBJ databases">
        <title>Sequencing the genomes of 1000 actinobacteria strains.</title>
        <authorList>
            <person name="Klenk H.-P."/>
        </authorList>
    </citation>
    <scope>NUCLEOTIDE SEQUENCE</scope>
    <source>
        <strain evidence="3">DSM 45354</strain>
    </source>
</reference>
<evidence type="ECO:0000313" key="3">
    <source>
        <dbReference type="EMBL" id="MBE1612176.1"/>
    </source>
</evidence>
<dbReference type="Proteomes" id="UP000638648">
    <property type="component" value="Unassembled WGS sequence"/>
</dbReference>
<gene>
    <name evidence="3" type="ORF">HEB94_009024</name>
</gene>
<evidence type="ECO:0000313" key="4">
    <source>
        <dbReference type="Proteomes" id="UP000638648"/>
    </source>
</evidence>